<dbReference type="SUPFAM" id="SSF46548">
    <property type="entry name" value="alpha-helical ferredoxin"/>
    <property type="match status" value="1"/>
</dbReference>
<evidence type="ECO:0000256" key="9">
    <source>
        <dbReference type="ARBA" id="ARBA00023014"/>
    </source>
</evidence>
<keyword evidence="8" id="KW-0408">Iron</keyword>
<dbReference type="GO" id="GO:0051539">
    <property type="term" value="F:4 iron, 4 sulfur cluster binding"/>
    <property type="evidence" value="ECO:0007669"/>
    <property type="project" value="UniProtKB-KW"/>
</dbReference>
<feature type="transmembrane region" description="Helical" evidence="11">
    <location>
        <begin position="20"/>
        <end position="37"/>
    </location>
</feature>
<feature type="domain" description="4Fe-4S ferredoxin-type" evidence="12">
    <location>
        <begin position="346"/>
        <end position="377"/>
    </location>
</feature>
<dbReference type="OrthoDB" id="9794954at2"/>
<dbReference type="PROSITE" id="PS51379">
    <property type="entry name" value="4FE4S_FER_2"/>
    <property type="match status" value="2"/>
</dbReference>
<dbReference type="Gene3D" id="1.10.1060.10">
    <property type="entry name" value="Alpha-helical ferredoxin"/>
    <property type="match status" value="1"/>
</dbReference>
<keyword evidence="9" id="KW-0411">Iron-sulfur</keyword>
<keyword evidence="10 11" id="KW-0472">Membrane</keyword>
<dbReference type="PANTHER" id="PTHR43255:SF1">
    <property type="entry name" value="IRON-SULFUR-BINDING OXIDOREDUCTASE FADF-RELATED"/>
    <property type="match status" value="1"/>
</dbReference>
<protein>
    <submittedName>
        <fullName evidence="13">Fe-S oxidoreductase</fullName>
    </submittedName>
</protein>
<dbReference type="SUPFAM" id="SSF103501">
    <property type="entry name" value="Respiratory nitrate reductase 1 gamma chain"/>
    <property type="match status" value="1"/>
</dbReference>
<dbReference type="InterPro" id="IPR017900">
    <property type="entry name" value="4Fe4S_Fe_S_CS"/>
</dbReference>
<evidence type="ECO:0000256" key="4">
    <source>
        <dbReference type="ARBA" id="ARBA00022692"/>
    </source>
</evidence>
<dbReference type="GO" id="GO:0005886">
    <property type="term" value="C:plasma membrane"/>
    <property type="evidence" value="ECO:0007669"/>
    <property type="project" value="UniProtKB-SubCell"/>
</dbReference>
<name>A0A4R2RG14_9FIRM</name>
<organism evidence="13 14">
    <name type="scientific">Heliophilum fasciatum</name>
    <dbReference type="NCBI Taxonomy" id="35700"/>
    <lineage>
        <taxon>Bacteria</taxon>
        <taxon>Bacillati</taxon>
        <taxon>Bacillota</taxon>
        <taxon>Clostridia</taxon>
        <taxon>Eubacteriales</taxon>
        <taxon>Heliobacteriaceae</taxon>
        <taxon>Heliophilum</taxon>
    </lineage>
</organism>
<dbReference type="EMBL" id="SLXT01000028">
    <property type="protein sequence ID" value="TCP61478.1"/>
    <property type="molecule type" value="Genomic_DNA"/>
</dbReference>
<evidence type="ECO:0000313" key="14">
    <source>
        <dbReference type="Proteomes" id="UP000294813"/>
    </source>
</evidence>
<proteinExistence type="predicted"/>
<evidence type="ECO:0000256" key="7">
    <source>
        <dbReference type="ARBA" id="ARBA00023002"/>
    </source>
</evidence>
<dbReference type="Pfam" id="PF02754">
    <property type="entry name" value="CCG"/>
    <property type="match status" value="2"/>
</dbReference>
<feature type="domain" description="4Fe-4S ferredoxin-type" evidence="12">
    <location>
        <begin position="272"/>
        <end position="301"/>
    </location>
</feature>
<dbReference type="InterPro" id="IPR051460">
    <property type="entry name" value="HdrC_iron-sulfur_subunit"/>
</dbReference>
<keyword evidence="4 11" id="KW-0812">Transmembrane</keyword>
<gene>
    <name evidence="13" type="ORF">EDD73_12816</name>
</gene>
<dbReference type="PANTHER" id="PTHR43255">
    <property type="entry name" value="IRON-SULFUR-BINDING OXIDOREDUCTASE FADF-RELATED-RELATED"/>
    <property type="match status" value="1"/>
</dbReference>
<dbReference type="InterPro" id="IPR036197">
    <property type="entry name" value="NarG-like_sf"/>
</dbReference>
<dbReference type="GO" id="GO:0016491">
    <property type="term" value="F:oxidoreductase activity"/>
    <property type="evidence" value="ECO:0007669"/>
    <property type="project" value="UniProtKB-KW"/>
</dbReference>
<keyword evidence="5" id="KW-0479">Metal-binding</keyword>
<dbReference type="InterPro" id="IPR004017">
    <property type="entry name" value="Cys_rich_dom"/>
</dbReference>
<keyword evidence="7" id="KW-0560">Oxidoreductase</keyword>
<evidence type="ECO:0000256" key="5">
    <source>
        <dbReference type="ARBA" id="ARBA00022723"/>
    </source>
</evidence>
<comment type="caution">
    <text evidence="13">The sequence shown here is derived from an EMBL/GenBank/DDBJ whole genome shotgun (WGS) entry which is preliminary data.</text>
</comment>
<dbReference type="InterPro" id="IPR023234">
    <property type="entry name" value="NarG-like_domain"/>
</dbReference>
<feature type="transmembrane region" description="Helical" evidence="11">
    <location>
        <begin position="208"/>
        <end position="225"/>
    </location>
</feature>
<evidence type="ECO:0000256" key="2">
    <source>
        <dbReference type="ARBA" id="ARBA00022475"/>
    </source>
</evidence>
<keyword evidence="3" id="KW-0004">4Fe-4S</keyword>
<sequence>MSGLAQRELFWNVPLPLKGALYLSALLAFAVFAYGIYQHYQRWQVGKPEKRPGDLGRMLQEILLHRRLLQDKLPGLMHLGLFWGFLVLFVTTVVIAIQEYLRIPVFSGGGYKFFSLIADIGGMTVIIGVVIAFTRRYLSKAPGLDNRTDDGIALLLIMLIALTGYFTEAIRIAAVGETAPAFSPIGVAMAAFFKGMSDQGLRGAHQGIWAVHMLASMAMVAYIPYSKLIHMVTGPTNQYYANPQSAQTFPLIDLEAEDAESFGVSKIDEYTEKQLLDLDACTRCGRCQEQCPAHLTGKPLSPKKMTQDLKVVFEERLKAPKPLAAGEAAVEAAAADDAAEERPLIGGVIEEEAIWACTTCRACQEACPVYVEHIPKTLELRRNLVLMDSAFPPEVQTTFRNMENNGNPWGLGWSKRADWADGLDVPLMSDVEDPENVEYLFWVSCFGSFDERAKKISRSVVSILQAAGVRFAILGTEEKCCGDDARRIGNEYLFQMMAMENIEVLNGYGVKKIVTICPHCFNSLRHDYPQLGGNYEVVHHTELIASLLKAGRIAIDEKLKKKVTYHDSCYIGRYNRIFDEPRQILQAVGAELHEMPRHGTQSFCCGAGGGRMWMEETIGDRINITRSREALALQPEAIVVNCPNCLTMLTDGVKADGKLDEVAVLDIAELVAPALKR</sequence>
<dbReference type="InterPro" id="IPR009051">
    <property type="entry name" value="Helical_ferredxn"/>
</dbReference>
<keyword evidence="2" id="KW-1003">Cell membrane</keyword>
<evidence type="ECO:0000256" key="8">
    <source>
        <dbReference type="ARBA" id="ARBA00023004"/>
    </source>
</evidence>
<dbReference type="AlphaFoldDB" id="A0A4R2RG14"/>
<dbReference type="InterPro" id="IPR017896">
    <property type="entry name" value="4Fe4S_Fe-S-bd"/>
</dbReference>
<keyword evidence="14" id="KW-1185">Reference proteome</keyword>
<evidence type="ECO:0000256" key="1">
    <source>
        <dbReference type="ARBA" id="ARBA00004651"/>
    </source>
</evidence>
<comment type="subcellular location">
    <subcellularLocation>
        <location evidence="1">Cell membrane</location>
        <topology evidence="1">Multi-pass membrane protein</topology>
    </subcellularLocation>
</comment>
<evidence type="ECO:0000256" key="6">
    <source>
        <dbReference type="ARBA" id="ARBA00022989"/>
    </source>
</evidence>
<evidence type="ECO:0000256" key="10">
    <source>
        <dbReference type="ARBA" id="ARBA00023136"/>
    </source>
</evidence>
<feature type="transmembrane region" description="Helical" evidence="11">
    <location>
        <begin position="153"/>
        <end position="173"/>
    </location>
</feature>
<dbReference type="Pfam" id="PF13183">
    <property type="entry name" value="Fer4_8"/>
    <property type="match status" value="1"/>
</dbReference>
<feature type="transmembrane region" description="Helical" evidence="11">
    <location>
        <begin position="113"/>
        <end position="133"/>
    </location>
</feature>
<feature type="transmembrane region" description="Helical" evidence="11">
    <location>
        <begin position="76"/>
        <end position="101"/>
    </location>
</feature>
<dbReference type="Proteomes" id="UP000294813">
    <property type="component" value="Unassembled WGS sequence"/>
</dbReference>
<dbReference type="Gene3D" id="1.20.950.20">
    <property type="entry name" value="Transmembrane di-heme cytochromes, Chain C"/>
    <property type="match status" value="1"/>
</dbReference>
<feature type="transmembrane region" description="Helical" evidence="11">
    <location>
        <begin position="179"/>
        <end position="196"/>
    </location>
</feature>
<dbReference type="PROSITE" id="PS00198">
    <property type="entry name" value="4FE4S_FER_1"/>
    <property type="match status" value="2"/>
</dbReference>
<accession>A0A4R2RG14</accession>
<evidence type="ECO:0000256" key="3">
    <source>
        <dbReference type="ARBA" id="ARBA00022485"/>
    </source>
</evidence>
<evidence type="ECO:0000313" key="13">
    <source>
        <dbReference type="EMBL" id="TCP61478.1"/>
    </source>
</evidence>
<dbReference type="GO" id="GO:0046872">
    <property type="term" value="F:metal ion binding"/>
    <property type="evidence" value="ECO:0007669"/>
    <property type="project" value="UniProtKB-KW"/>
</dbReference>
<evidence type="ECO:0000259" key="12">
    <source>
        <dbReference type="PROSITE" id="PS51379"/>
    </source>
</evidence>
<evidence type="ECO:0000256" key="11">
    <source>
        <dbReference type="SAM" id="Phobius"/>
    </source>
</evidence>
<reference evidence="13 14" key="1">
    <citation type="submission" date="2019-03" db="EMBL/GenBank/DDBJ databases">
        <title>Genomic Encyclopedia of Type Strains, Phase IV (KMG-IV): sequencing the most valuable type-strain genomes for metagenomic binning, comparative biology and taxonomic classification.</title>
        <authorList>
            <person name="Goeker M."/>
        </authorList>
    </citation>
    <scope>NUCLEOTIDE SEQUENCE [LARGE SCALE GENOMIC DNA]</scope>
    <source>
        <strain evidence="13 14">DSM 11170</strain>
    </source>
</reference>
<dbReference type="Pfam" id="PF02665">
    <property type="entry name" value="Nitrate_red_gam"/>
    <property type="match status" value="1"/>
</dbReference>
<keyword evidence="6 11" id="KW-1133">Transmembrane helix</keyword>
<dbReference type="RefSeq" id="WP_131920389.1">
    <property type="nucleotide sequence ID" value="NZ_JAOQNU010000029.1"/>
</dbReference>